<feature type="compositionally biased region" description="Low complexity" evidence="1">
    <location>
        <begin position="130"/>
        <end position="189"/>
    </location>
</feature>
<dbReference type="EMBL" id="BAABME010014263">
    <property type="protein sequence ID" value="GAA0187021.1"/>
    <property type="molecule type" value="Genomic_DNA"/>
</dbReference>
<gene>
    <name evidence="2" type="ORF">LIER_34309</name>
</gene>
<feature type="compositionally biased region" description="Polar residues" evidence="1">
    <location>
        <begin position="213"/>
        <end position="224"/>
    </location>
</feature>
<protein>
    <submittedName>
        <fullName evidence="2">Uncharacterized protein</fullName>
    </submittedName>
</protein>
<feature type="region of interest" description="Disordered" evidence="1">
    <location>
        <begin position="517"/>
        <end position="551"/>
    </location>
</feature>
<accession>A0AAV3S3G5</accession>
<reference evidence="2 3" key="1">
    <citation type="submission" date="2024-01" db="EMBL/GenBank/DDBJ databases">
        <title>The complete chloroplast genome sequence of Lithospermum erythrorhizon: insights into the phylogenetic relationship among Boraginaceae species and the maternal lineages of purple gromwells.</title>
        <authorList>
            <person name="Okada T."/>
            <person name="Watanabe K."/>
        </authorList>
    </citation>
    <scope>NUCLEOTIDE SEQUENCE [LARGE SCALE GENOMIC DNA]</scope>
</reference>
<comment type="caution">
    <text evidence="2">The sequence shown here is derived from an EMBL/GenBank/DDBJ whole genome shotgun (WGS) entry which is preliminary data.</text>
</comment>
<feature type="compositionally biased region" description="Polar residues" evidence="1">
    <location>
        <begin position="395"/>
        <end position="415"/>
    </location>
</feature>
<feature type="compositionally biased region" description="Polar residues" evidence="1">
    <location>
        <begin position="322"/>
        <end position="341"/>
    </location>
</feature>
<feature type="region of interest" description="Disordered" evidence="1">
    <location>
        <begin position="1"/>
        <end position="430"/>
    </location>
</feature>
<feature type="compositionally biased region" description="Low complexity" evidence="1">
    <location>
        <begin position="268"/>
        <end position="280"/>
    </location>
</feature>
<dbReference type="AlphaFoldDB" id="A0AAV3S3G5"/>
<proteinExistence type="predicted"/>
<dbReference type="Proteomes" id="UP001454036">
    <property type="component" value="Unassembled WGS sequence"/>
</dbReference>
<evidence type="ECO:0000313" key="3">
    <source>
        <dbReference type="Proteomes" id="UP001454036"/>
    </source>
</evidence>
<organism evidence="2 3">
    <name type="scientific">Lithospermum erythrorhizon</name>
    <name type="common">Purple gromwell</name>
    <name type="synonym">Lithospermum officinale var. erythrorhizon</name>
    <dbReference type="NCBI Taxonomy" id="34254"/>
    <lineage>
        <taxon>Eukaryota</taxon>
        <taxon>Viridiplantae</taxon>
        <taxon>Streptophyta</taxon>
        <taxon>Embryophyta</taxon>
        <taxon>Tracheophyta</taxon>
        <taxon>Spermatophyta</taxon>
        <taxon>Magnoliopsida</taxon>
        <taxon>eudicotyledons</taxon>
        <taxon>Gunneridae</taxon>
        <taxon>Pentapetalae</taxon>
        <taxon>asterids</taxon>
        <taxon>lamiids</taxon>
        <taxon>Boraginales</taxon>
        <taxon>Boraginaceae</taxon>
        <taxon>Boraginoideae</taxon>
        <taxon>Lithospermeae</taxon>
        <taxon>Lithospermum</taxon>
    </lineage>
</organism>
<feature type="compositionally biased region" description="Polar residues" evidence="1">
    <location>
        <begin position="350"/>
        <end position="359"/>
    </location>
</feature>
<name>A0AAV3S3G5_LITER</name>
<evidence type="ECO:0000313" key="2">
    <source>
        <dbReference type="EMBL" id="GAA0187021.1"/>
    </source>
</evidence>
<dbReference type="PANTHER" id="PTHR33472:SF1">
    <property type="entry name" value="EXTENSIN-RELATED"/>
    <property type="match status" value="1"/>
</dbReference>
<dbReference type="PANTHER" id="PTHR33472">
    <property type="entry name" value="OS01G0106600 PROTEIN"/>
    <property type="match status" value="1"/>
</dbReference>
<feature type="compositionally biased region" description="Polar residues" evidence="1">
    <location>
        <begin position="282"/>
        <end position="300"/>
    </location>
</feature>
<feature type="compositionally biased region" description="Pro residues" evidence="1">
    <location>
        <begin position="25"/>
        <end position="34"/>
    </location>
</feature>
<keyword evidence="3" id="KW-1185">Reference proteome</keyword>
<sequence>MASQQQPRPFFRLGSFRPVQTTPQRAPPPAPAPQPAIIRPAVPRFRTPATQTAPPQETEPTAPPRQMGTPASPTVPAPITPPVAPAPVPTTETKPSVAQPQAPPTNPALNSSTIPSQTTAAPPPSPPLPSAVASVPAVPRFRTPATQTTPPQEATPTSVPSAVAPALAVPRFRTPATQTTPPQETAPTALPRQSGPPAAPAPPPTTETRPTMVQPQAPLTNPALNFSPAPLPTIVTPSPSLPSAVTPAPTQQNFATSKPASPQPRFVTSATPSSPTTKTETVMRSSPQRTAAPTTVSSPRFPTDKSLVRTSTPQSPVAPKPQTITSVISASPTRESSSMGNSFIKKSYLEPSTTPTTSPMRKVSAPSPEARTLLGSRSPPPSEPLPTAVPDGVYTPTSSPRDGKTLSKTPPQSTLIRPLSHPPSPLTLPPAQIKTAINHEPSTFPKDQTTVITQERNGKPKVMPRVPDTYEFMETTYKYIGQDGEGKDAHEKITDAEQSGTRVIRLAGENHGAIMELSPSRTKGNRNGRKTGTDYGKGNEEESSNKKNNKSMAIQAPPLRAFMNSNVQGMNNSIVYNTSCTHNDPGVHLSFTRKPNGGYVKDHIMD</sequence>
<feature type="compositionally biased region" description="Low complexity" evidence="1">
    <location>
        <begin position="111"/>
        <end position="120"/>
    </location>
</feature>
<feature type="compositionally biased region" description="Pro residues" evidence="1">
    <location>
        <begin position="73"/>
        <end position="88"/>
    </location>
</feature>
<evidence type="ECO:0000256" key="1">
    <source>
        <dbReference type="SAM" id="MobiDB-lite"/>
    </source>
</evidence>
<feature type="compositionally biased region" description="Low complexity" evidence="1">
    <location>
        <begin position="35"/>
        <end position="72"/>
    </location>
</feature>
<feature type="compositionally biased region" description="Polar residues" evidence="1">
    <location>
        <begin position="235"/>
        <end position="260"/>
    </location>
</feature>